<dbReference type="KEGG" id="ntp:CRH09_39950"/>
<geneLocation type="plasmid" evidence="4">
    <name>p_nc_yfy_nt001</name>
</geneLocation>
<sequence length="268" mass="28582">MALIAAVVFVAVLIAAGTIVLVTRGGDDHGAKPTAPPTPSSAPPGPGTATGFGIPETDPFGRRIDMPNNAYGQPLEQTAPHREPGDPEWLTAAPAGTRGPGAKGGWQRVYGAVVPFSASDGPTRIQDGVPTGYAHTPQGAALAAAFLMWETAARPADRPLRERMVVMSANDLAEFDRLKAAGKLPDRRPDSETRYMLAPDAFRIRSWADDLCVVELATRTEPDKTGTPRWLGNQLAMVWDGSGWRMRLAADQKLPQEALASLAGWTPW</sequence>
<dbReference type="InterPro" id="IPR058488">
    <property type="entry name" value="DUF8175"/>
</dbReference>
<proteinExistence type="predicted"/>
<dbReference type="EMBL" id="CP023779">
    <property type="protein sequence ID" value="ATL72545.1"/>
    <property type="molecule type" value="Genomic_DNA"/>
</dbReference>
<evidence type="ECO:0000313" key="4">
    <source>
        <dbReference type="Proteomes" id="UP000221961"/>
    </source>
</evidence>
<reference evidence="3 4" key="1">
    <citation type="submission" date="2017-10" db="EMBL/GenBank/DDBJ databases">
        <title>Comparative genomics between pathogenic Norcardia.</title>
        <authorList>
            <person name="Zeng L."/>
        </authorList>
    </citation>
    <scope>NUCLEOTIDE SEQUENCE [LARGE SCALE GENOMIC DNA]</scope>
    <source>
        <strain evidence="3 4">NC_YFY_NT001</strain>
        <plasmid evidence="4">Plasmid p_nc_yfy_nt001</plasmid>
    </source>
</reference>
<feature type="compositionally biased region" description="Pro residues" evidence="1">
    <location>
        <begin position="34"/>
        <end position="46"/>
    </location>
</feature>
<keyword evidence="3" id="KW-0614">Plasmid</keyword>
<accession>A0A291RYY5</accession>
<gene>
    <name evidence="3" type="ORF">CRH09_39950</name>
</gene>
<dbReference type="Pfam" id="PF26526">
    <property type="entry name" value="DUF8175"/>
    <property type="match status" value="1"/>
</dbReference>
<feature type="domain" description="DUF8175" evidence="2">
    <location>
        <begin position="66"/>
        <end position="267"/>
    </location>
</feature>
<evidence type="ECO:0000259" key="2">
    <source>
        <dbReference type="Pfam" id="PF26526"/>
    </source>
</evidence>
<organism evidence="3 4">
    <name type="scientific">Nocardia terpenica</name>
    <dbReference type="NCBI Taxonomy" id="455432"/>
    <lineage>
        <taxon>Bacteria</taxon>
        <taxon>Bacillati</taxon>
        <taxon>Actinomycetota</taxon>
        <taxon>Actinomycetes</taxon>
        <taxon>Mycobacteriales</taxon>
        <taxon>Nocardiaceae</taxon>
        <taxon>Nocardia</taxon>
    </lineage>
</organism>
<dbReference type="Proteomes" id="UP000221961">
    <property type="component" value="Plasmid p_NC_YFY_NT001"/>
</dbReference>
<evidence type="ECO:0000256" key="1">
    <source>
        <dbReference type="SAM" id="MobiDB-lite"/>
    </source>
</evidence>
<evidence type="ECO:0000313" key="3">
    <source>
        <dbReference type="EMBL" id="ATL72545.1"/>
    </source>
</evidence>
<dbReference type="AlphaFoldDB" id="A0A291RYY5"/>
<name>A0A291RYY5_9NOCA</name>
<protein>
    <recommendedName>
        <fullName evidence="2">DUF8175 domain-containing protein</fullName>
    </recommendedName>
</protein>
<feature type="region of interest" description="Disordered" evidence="1">
    <location>
        <begin position="28"/>
        <end position="104"/>
    </location>
</feature>